<gene>
    <name evidence="9" type="ORF">Kpho01_74570</name>
</gene>
<dbReference type="RefSeq" id="WP_051778661.1">
    <property type="nucleotide sequence ID" value="NZ_BSRX01000083.1"/>
</dbReference>
<dbReference type="AlphaFoldDB" id="A0A9W6PQK6"/>
<dbReference type="PROSITE" id="PS00072">
    <property type="entry name" value="ACYL_COA_DH_1"/>
    <property type="match status" value="1"/>
</dbReference>
<comment type="caution">
    <text evidence="9">The sequence shown here is derived from an EMBL/GenBank/DDBJ whole genome shotgun (WGS) entry which is preliminary data.</text>
</comment>
<dbReference type="FunFam" id="1.20.140.10:FF:000004">
    <property type="entry name" value="Acyl-CoA dehydrogenase FadE25"/>
    <property type="match status" value="1"/>
</dbReference>
<dbReference type="InterPro" id="IPR046373">
    <property type="entry name" value="Acyl-CoA_Oxase/DH_mid-dom_sf"/>
</dbReference>
<dbReference type="InterPro" id="IPR036250">
    <property type="entry name" value="AcylCo_DH-like_C"/>
</dbReference>
<evidence type="ECO:0000259" key="8">
    <source>
        <dbReference type="Pfam" id="PF02771"/>
    </source>
</evidence>
<dbReference type="SUPFAM" id="SSF56645">
    <property type="entry name" value="Acyl-CoA dehydrogenase NM domain-like"/>
    <property type="match status" value="1"/>
</dbReference>
<feature type="domain" description="Acyl-CoA dehydrogenase/oxidase C-terminal" evidence="6">
    <location>
        <begin position="230"/>
        <end position="378"/>
    </location>
</feature>
<evidence type="ECO:0000259" key="6">
    <source>
        <dbReference type="Pfam" id="PF00441"/>
    </source>
</evidence>
<dbReference type="Proteomes" id="UP001165143">
    <property type="component" value="Unassembled WGS sequence"/>
</dbReference>
<accession>A0A9W6PQK6</accession>
<evidence type="ECO:0000256" key="1">
    <source>
        <dbReference type="ARBA" id="ARBA00001974"/>
    </source>
</evidence>
<dbReference type="EMBL" id="BSRX01000083">
    <property type="protein sequence ID" value="GLW59447.1"/>
    <property type="molecule type" value="Genomic_DNA"/>
</dbReference>
<dbReference type="GO" id="GO:0050660">
    <property type="term" value="F:flavin adenine dinucleotide binding"/>
    <property type="evidence" value="ECO:0007669"/>
    <property type="project" value="InterPro"/>
</dbReference>
<dbReference type="Gene3D" id="1.20.140.10">
    <property type="entry name" value="Butyryl-CoA Dehydrogenase, subunit A, domain 3"/>
    <property type="match status" value="1"/>
</dbReference>
<dbReference type="InterPro" id="IPR006089">
    <property type="entry name" value="Acyl-CoA_DH_CS"/>
</dbReference>
<dbReference type="InterPro" id="IPR009075">
    <property type="entry name" value="AcylCo_DH/oxidase_C"/>
</dbReference>
<protein>
    <submittedName>
        <fullName evidence="9">Acyl-CoA dehydrogenase</fullName>
    </submittedName>
</protein>
<evidence type="ECO:0000256" key="5">
    <source>
        <dbReference type="RuleBase" id="RU362125"/>
    </source>
</evidence>
<dbReference type="OrthoDB" id="8876745at2"/>
<keyword evidence="5" id="KW-0560">Oxidoreductase</keyword>
<proteinExistence type="inferred from homology"/>
<dbReference type="InterPro" id="IPR013786">
    <property type="entry name" value="AcylCoA_DH/ox_N"/>
</dbReference>
<evidence type="ECO:0000259" key="7">
    <source>
        <dbReference type="Pfam" id="PF02770"/>
    </source>
</evidence>
<evidence type="ECO:0000313" key="10">
    <source>
        <dbReference type="Proteomes" id="UP001165143"/>
    </source>
</evidence>
<feature type="domain" description="Acyl-CoA dehydrogenase/oxidase N-terminal" evidence="8">
    <location>
        <begin position="10"/>
        <end position="120"/>
    </location>
</feature>
<keyword evidence="3 5" id="KW-0285">Flavoprotein</keyword>
<comment type="similarity">
    <text evidence="2 5">Belongs to the acyl-CoA dehydrogenase family.</text>
</comment>
<name>A0A9W6PQK6_9ACTN</name>
<evidence type="ECO:0000256" key="4">
    <source>
        <dbReference type="ARBA" id="ARBA00022827"/>
    </source>
</evidence>
<dbReference type="Gene3D" id="1.10.540.10">
    <property type="entry name" value="Acyl-CoA dehydrogenase/oxidase, N-terminal domain"/>
    <property type="match status" value="1"/>
</dbReference>
<organism evidence="9 10">
    <name type="scientific">Kitasatospora phosalacinea</name>
    <dbReference type="NCBI Taxonomy" id="2065"/>
    <lineage>
        <taxon>Bacteria</taxon>
        <taxon>Bacillati</taxon>
        <taxon>Actinomycetota</taxon>
        <taxon>Actinomycetes</taxon>
        <taxon>Kitasatosporales</taxon>
        <taxon>Streptomycetaceae</taxon>
        <taxon>Kitasatospora</taxon>
    </lineage>
</organism>
<comment type="cofactor">
    <cofactor evidence="1 5">
        <name>FAD</name>
        <dbReference type="ChEBI" id="CHEBI:57692"/>
    </cofactor>
</comment>
<dbReference type="Pfam" id="PF00441">
    <property type="entry name" value="Acyl-CoA_dh_1"/>
    <property type="match status" value="1"/>
</dbReference>
<dbReference type="PANTHER" id="PTHR43884:SF12">
    <property type="entry name" value="ISOVALERYL-COA DEHYDROGENASE, MITOCHONDRIAL-RELATED"/>
    <property type="match status" value="1"/>
</dbReference>
<dbReference type="PROSITE" id="PS00073">
    <property type="entry name" value="ACYL_COA_DH_2"/>
    <property type="match status" value="1"/>
</dbReference>
<dbReference type="InterPro" id="IPR037069">
    <property type="entry name" value="AcylCoA_DH/ox_N_sf"/>
</dbReference>
<dbReference type="Pfam" id="PF02770">
    <property type="entry name" value="Acyl-CoA_dh_M"/>
    <property type="match status" value="1"/>
</dbReference>
<evidence type="ECO:0000256" key="3">
    <source>
        <dbReference type="ARBA" id="ARBA00022630"/>
    </source>
</evidence>
<reference evidence="9" key="1">
    <citation type="submission" date="2023-02" db="EMBL/GenBank/DDBJ databases">
        <title>Kitasatospora phosalacinea NBRC 14362.</title>
        <authorList>
            <person name="Ichikawa N."/>
            <person name="Sato H."/>
            <person name="Tonouchi N."/>
        </authorList>
    </citation>
    <scope>NUCLEOTIDE SEQUENCE</scope>
    <source>
        <strain evidence="9">NBRC 14362</strain>
    </source>
</reference>
<dbReference type="PIRSF" id="PIRSF016578">
    <property type="entry name" value="HsaA"/>
    <property type="match status" value="1"/>
</dbReference>
<dbReference type="Gene3D" id="2.40.110.10">
    <property type="entry name" value="Butyryl-CoA Dehydrogenase, subunit A, domain 2"/>
    <property type="match status" value="1"/>
</dbReference>
<dbReference type="Pfam" id="PF02771">
    <property type="entry name" value="Acyl-CoA_dh_N"/>
    <property type="match status" value="1"/>
</dbReference>
<dbReference type="InterPro" id="IPR006091">
    <property type="entry name" value="Acyl-CoA_Oxase/DH_mid-dom"/>
</dbReference>
<evidence type="ECO:0000313" key="9">
    <source>
        <dbReference type="EMBL" id="GLW59447.1"/>
    </source>
</evidence>
<sequence length="378" mass="40971">MKVERHFADDTQRDLFALVEEIADKELAPRAAEHEHAGRFPRETVELLGRSGLLGLPFPERWGGGDQPYAVYLQVLERLAYRWFAVAESVHLQVLAAHGLARFGDDGQRDRWLPQLLSGEVLGANALSEADAGSDLEGIRTAAVREDGGYRLSGTKSWVSHGGVAGLYNVYCRTGGPGLGGLTCLMVDARTEGVLPQRPEHKMALATLPTAQVVFQDVRVDESMRLGRQNRGMLIAASVFDHGRLGIAACAVGLAQAALDYAVAYAKERVQFGSPVITFQGVGFLLADMATQIAAARALVLEAARIRDAGKPFSTQAAQAKLFATDCAMRATTDAVQVLGGHGYVQDHPVERWMREAKLLQIIEGTNQIQRMAIARSL</sequence>
<keyword evidence="4 5" id="KW-0274">FAD</keyword>
<evidence type="ECO:0000256" key="2">
    <source>
        <dbReference type="ARBA" id="ARBA00009347"/>
    </source>
</evidence>
<dbReference type="PANTHER" id="PTHR43884">
    <property type="entry name" value="ACYL-COA DEHYDROGENASE"/>
    <property type="match status" value="1"/>
</dbReference>
<feature type="domain" description="Acyl-CoA oxidase/dehydrogenase middle" evidence="7">
    <location>
        <begin position="125"/>
        <end position="218"/>
    </location>
</feature>
<dbReference type="GO" id="GO:0003995">
    <property type="term" value="F:acyl-CoA dehydrogenase activity"/>
    <property type="evidence" value="ECO:0007669"/>
    <property type="project" value="InterPro"/>
</dbReference>
<dbReference type="InterPro" id="IPR009100">
    <property type="entry name" value="AcylCoA_DH/oxidase_NM_dom_sf"/>
</dbReference>
<dbReference type="SUPFAM" id="SSF47203">
    <property type="entry name" value="Acyl-CoA dehydrogenase C-terminal domain-like"/>
    <property type="match status" value="1"/>
</dbReference>